<evidence type="ECO:0008006" key="4">
    <source>
        <dbReference type="Google" id="ProtNLM"/>
    </source>
</evidence>
<dbReference type="PANTHER" id="PTHR12840:SF1">
    <property type="entry name" value="NADH DEHYDROGENASE [UBIQUINONE] 1 BETA SUBCOMPLEX SUBUNIT 8, MITOCHONDRIAL"/>
    <property type="match status" value="1"/>
</dbReference>
<keyword evidence="1" id="KW-0812">Transmembrane</keyword>
<sequence length="179" mass="20864">MFLIRPLALSRLCVKNHGILYTGVRNHWNKDYKPGEFPKSPKQRALAAKKYQLIPEDYEPYANDGNGLGDYPNLPLESGDAKDPFYPWDNPELKRNFNEPLHADADMIGEDRYDVSARHRIPIWLQYVQFFAWMGGAFILYYGAGKMKWFLAAAEKQYPRNGPHYTFEPKEKECNKNTK</sequence>
<protein>
    <recommendedName>
        <fullName evidence="4">NADH dehydrogenase [ubiquinone] 1 beta subcomplex subunit 8, mitochondrial</fullName>
    </recommendedName>
</protein>
<dbReference type="AlphaFoldDB" id="A0A8K0CBW3"/>
<evidence type="ECO:0000313" key="2">
    <source>
        <dbReference type="EMBL" id="KAF2884439.1"/>
    </source>
</evidence>
<evidence type="ECO:0000313" key="3">
    <source>
        <dbReference type="Proteomes" id="UP000801492"/>
    </source>
</evidence>
<proteinExistence type="predicted"/>
<accession>A0A8K0CBW3</accession>
<feature type="transmembrane region" description="Helical" evidence="1">
    <location>
        <begin position="124"/>
        <end position="144"/>
    </location>
</feature>
<organism evidence="2 3">
    <name type="scientific">Ignelater luminosus</name>
    <name type="common">Cucubano</name>
    <name type="synonym">Pyrophorus luminosus</name>
    <dbReference type="NCBI Taxonomy" id="2038154"/>
    <lineage>
        <taxon>Eukaryota</taxon>
        <taxon>Metazoa</taxon>
        <taxon>Ecdysozoa</taxon>
        <taxon>Arthropoda</taxon>
        <taxon>Hexapoda</taxon>
        <taxon>Insecta</taxon>
        <taxon>Pterygota</taxon>
        <taxon>Neoptera</taxon>
        <taxon>Endopterygota</taxon>
        <taxon>Coleoptera</taxon>
        <taxon>Polyphaga</taxon>
        <taxon>Elateriformia</taxon>
        <taxon>Elateroidea</taxon>
        <taxon>Elateridae</taxon>
        <taxon>Agrypninae</taxon>
        <taxon>Pyrophorini</taxon>
        <taxon>Ignelater</taxon>
    </lineage>
</organism>
<comment type="caution">
    <text evidence="2">The sequence shown here is derived from an EMBL/GenBank/DDBJ whole genome shotgun (WGS) entry which is preliminary data.</text>
</comment>
<dbReference type="Pfam" id="PF05821">
    <property type="entry name" value="NDUF_B8"/>
    <property type="match status" value="1"/>
</dbReference>
<dbReference type="PANTHER" id="PTHR12840">
    <property type="entry name" value="NADH-UBIQUINONE OXIDOREDUCTASE ASHI SUBUNIT"/>
    <property type="match status" value="1"/>
</dbReference>
<keyword evidence="3" id="KW-1185">Reference proteome</keyword>
<keyword evidence="1" id="KW-1133">Transmembrane helix</keyword>
<evidence type="ECO:0000256" key="1">
    <source>
        <dbReference type="SAM" id="Phobius"/>
    </source>
</evidence>
<dbReference type="InterPro" id="IPR008699">
    <property type="entry name" value="NDUFB8"/>
</dbReference>
<reference evidence="2" key="1">
    <citation type="submission" date="2019-08" db="EMBL/GenBank/DDBJ databases">
        <title>The genome of the North American firefly Photinus pyralis.</title>
        <authorList>
            <consortium name="Photinus pyralis genome working group"/>
            <person name="Fallon T.R."/>
            <person name="Sander Lower S.E."/>
            <person name="Weng J.-K."/>
        </authorList>
    </citation>
    <scope>NUCLEOTIDE SEQUENCE</scope>
    <source>
        <strain evidence="2">TRF0915ILg1</strain>
        <tissue evidence="2">Whole body</tissue>
    </source>
</reference>
<dbReference type="EMBL" id="VTPC01090172">
    <property type="protein sequence ID" value="KAF2884439.1"/>
    <property type="molecule type" value="Genomic_DNA"/>
</dbReference>
<name>A0A8K0CBW3_IGNLU</name>
<gene>
    <name evidence="2" type="ORF">ILUMI_21737</name>
</gene>
<dbReference type="OrthoDB" id="2014058at2759"/>
<dbReference type="Proteomes" id="UP000801492">
    <property type="component" value="Unassembled WGS sequence"/>
</dbReference>
<keyword evidence="1" id="KW-0472">Membrane</keyword>
<dbReference type="GO" id="GO:0005739">
    <property type="term" value="C:mitochondrion"/>
    <property type="evidence" value="ECO:0007669"/>
    <property type="project" value="InterPro"/>
</dbReference>